<protein>
    <submittedName>
        <fullName evidence="1">Uncharacterized protein</fullName>
    </submittedName>
</protein>
<organism evidence="1 2">
    <name type="scientific">Prunus armeniaca</name>
    <name type="common">Apricot</name>
    <name type="synonym">Armeniaca vulgaris</name>
    <dbReference type="NCBI Taxonomy" id="36596"/>
    <lineage>
        <taxon>Eukaryota</taxon>
        <taxon>Viridiplantae</taxon>
        <taxon>Streptophyta</taxon>
        <taxon>Embryophyta</taxon>
        <taxon>Tracheophyta</taxon>
        <taxon>Spermatophyta</taxon>
        <taxon>Magnoliopsida</taxon>
        <taxon>eudicotyledons</taxon>
        <taxon>Gunneridae</taxon>
        <taxon>Pentapetalae</taxon>
        <taxon>rosids</taxon>
        <taxon>fabids</taxon>
        <taxon>Rosales</taxon>
        <taxon>Rosaceae</taxon>
        <taxon>Amygdaloideae</taxon>
        <taxon>Amygdaleae</taxon>
        <taxon>Prunus</taxon>
    </lineage>
</organism>
<evidence type="ECO:0000313" key="2">
    <source>
        <dbReference type="Proteomes" id="UP000507222"/>
    </source>
</evidence>
<evidence type="ECO:0000313" key="1">
    <source>
        <dbReference type="EMBL" id="CAB4262616.1"/>
    </source>
</evidence>
<reference evidence="1 2" key="1">
    <citation type="submission" date="2020-05" db="EMBL/GenBank/DDBJ databases">
        <authorList>
            <person name="Campoy J."/>
            <person name="Schneeberger K."/>
            <person name="Spophaly S."/>
        </authorList>
    </citation>
    <scope>NUCLEOTIDE SEQUENCE [LARGE SCALE GENOMIC DNA]</scope>
    <source>
        <strain evidence="1">PruArmRojPasFocal</strain>
    </source>
</reference>
<dbReference type="AlphaFoldDB" id="A0A6J5TFG0"/>
<dbReference type="EMBL" id="CAEKDK010000001">
    <property type="protein sequence ID" value="CAB4262616.1"/>
    <property type="molecule type" value="Genomic_DNA"/>
</dbReference>
<accession>A0A6J5TFG0</accession>
<dbReference type="Proteomes" id="UP000507222">
    <property type="component" value="Unassembled WGS sequence"/>
</dbReference>
<gene>
    <name evidence="1" type="ORF">CURHAP_LOCUS1923</name>
</gene>
<name>A0A6J5TFG0_PRUAR</name>
<sequence length="52" mass="5612">MVKTSGGQSLLVLRKFQPPDSLLRLPPSCRPWNKSLRLSPVVQGAGIVGAVR</sequence>
<proteinExistence type="predicted"/>